<accession>A0ABU9IU08</accession>
<gene>
    <name evidence="1" type="ORF">AAEO57_19125</name>
</gene>
<dbReference type="Proteomes" id="UP001485226">
    <property type="component" value="Unassembled WGS sequence"/>
</dbReference>
<dbReference type="RefSeq" id="WP_341694638.1">
    <property type="nucleotide sequence ID" value="NZ_JBBYHS010000025.1"/>
</dbReference>
<name>A0ABU9IU08_9FLAO</name>
<proteinExistence type="predicted"/>
<sequence length="86" mass="10906">MELIDEITDSQYHSYQRFWHQYPKSRKRYSKFKLEDLDHPFTQYKITDFFRDKDSENYKAYTRVLLKMTEEEFSDYEMIKYQYEAK</sequence>
<comment type="caution">
    <text evidence="1">The sequence shown here is derived from an EMBL/GenBank/DDBJ whole genome shotgun (WGS) entry which is preliminary data.</text>
</comment>
<evidence type="ECO:0008006" key="3">
    <source>
        <dbReference type="Google" id="ProtNLM"/>
    </source>
</evidence>
<evidence type="ECO:0000313" key="1">
    <source>
        <dbReference type="EMBL" id="MEL1255913.1"/>
    </source>
</evidence>
<organism evidence="1 2">
    <name type="scientific">Flavobacterium calami</name>
    <dbReference type="NCBI Taxonomy" id="3139144"/>
    <lineage>
        <taxon>Bacteria</taxon>
        <taxon>Pseudomonadati</taxon>
        <taxon>Bacteroidota</taxon>
        <taxon>Flavobacteriia</taxon>
        <taxon>Flavobacteriales</taxon>
        <taxon>Flavobacteriaceae</taxon>
        <taxon>Flavobacterium</taxon>
    </lineage>
</organism>
<protein>
    <recommendedName>
        <fullName evidence="3">Phage protein</fullName>
    </recommendedName>
</protein>
<reference evidence="1 2" key="1">
    <citation type="submission" date="2024-04" db="EMBL/GenBank/DDBJ databases">
        <title>Flavobacterium sp. DGU38 16S ribosomal RNA gene Genome sequencing and assembly.</title>
        <authorList>
            <person name="Park S."/>
        </authorList>
    </citation>
    <scope>NUCLEOTIDE SEQUENCE [LARGE SCALE GENOMIC DNA]</scope>
    <source>
        <strain evidence="1 2">DGU38</strain>
    </source>
</reference>
<dbReference type="EMBL" id="JBBYHS010000025">
    <property type="protein sequence ID" value="MEL1255913.1"/>
    <property type="molecule type" value="Genomic_DNA"/>
</dbReference>
<evidence type="ECO:0000313" key="2">
    <source>
        <dbReference type="Proteomes" id="UP001485226"/>
    </source>
</evidence>
<keyword evidence="2" id="KW-1185">Reference proteome</keyword>